<keyword evidence="1" id="KW-0472">Membrane</keyword>
<name>A0A1I5YB99_9FIRM</name>
<dbReference type="AlphaFoldDB" id="A0A1I5YB99"/>
<evidence type="ECO:0000313" key="2">
    <source>
        <dbReference type="EMBL" id="SFQ41177.1"/>
    </source>
</evidence>
<organism evidence="2 3">
    <name type="scientific">Caldicoprobacter faecalis</name>
    <dbReference type="NCBI Taxonomy" id="937334"/>
    <lineage>
        <taxon>Bacteria</taxon>
        <taxon>Bacillati</taxon>
        <taxon>Bacillota</taxon>
        <taxon>Clostridia</taxon>
        <taxon>Caldicoprobacterales</taxon>
        <taxon>Caldicoprobacteraceae</taxon>
        <taxon>Caldicoprobacter</taxon>
    </lineage>
</organism>
<feature type="transmembrane region" description="Helical" evidence="1">
    <location>
        <begin position="16"/>
        <end position="35"/>
    </location>
</feature>
<accession>A0A1I5YB99</accession>
<reference evidence="2 3" key="1">
    <citation type="submission" date="2016-10" db="EMBL/GenBank/DDBJ databases">
        <authorList>
            <person name="de Groot N.N."/>
        </authorList>
    </citation>
    <scope>NUCLEOTIDE SEQUENCE [LARGE SCALE GENOMIC DNA]</scope>
    <source>
        <strain evidence="2 3">DSM 20678</strain>
    </source>
</reference>
<keyword evidence="3" id="KW-1185">Reference proteome</keyword>
<gene>
    <name evidence="2" type="ORF">SAMN05444406_14019</name>
</gene>
<keyword evidence="1" id="KW-1133">Transmembrane helix</keyword>
<dbReference type="STRING" id="937334.SAMN05444406_14019"/>
<evidence type="ECO:0000256" key="1">
    <source>
        <dbReference type="SAM" id="Phobius"/>
    </source>
</evidence>
<keyword evidence="1" id="KW-0812">Transmembrane</keyword>
<sequence>MRTKTHETSQRQIRKIIMYILLIALSALMVLPLKYKGKS</sequence>
<evidence type="ECO:0000313" key="3">
    <source>
        <dbReference type="Proteomes" id="UP000198577"/>
    </source>
</evidence>
<dbReference type="EMBL" id="FOXR01000040">
    <property type="protein sequence ID" value="SFQ41177.1"/>
    <property type="molecule type" value="Genomic_DNA"/>
</dbReference>
<proteinExistence type="predicted"/>
<protein>
    <submittedName>
        <fullName evidence="2">Uncharacterized protein</fullName>
    </submittedName>
</protein>
<dbReference type="Proteomes" id="UP000198577">
    <property type="component" value="Unassembled WGS sequence"/>
</dbReference>